<keyword evidence="4 9" id="KW-0132">Cell division</keyword>
<dbReference type="OrthoDB" id="5556307at2759"/>
<dbReference type="InterPro" id="IPR018630">
    <property type="entry name" value="Zwilch"/>
</dbReference>
<dbReference type="PANTHER" id="PTHR15995">
    <property type="entry name" value="PROTEIN ZWILCH HOMOLOG"/>
    <property type="match status" value="1"/>
</dbReference>
<keyword evidence="5 9" id="KW-0498">Mitosis</keyword>
<evidence type="ECO:0000256" key="9">
    <source>
        <dbReference type="RuleBase" id="RU369076"/>
    </source>
</evidence>
<reference evidence="10" key="1">
    <citation type="submission" date="2020-08" db="EMBL/GenBank/DDBJ databases">
        <title>Multicomponent nature underlies the extraordinary mechanical properties of spider dragline silk.</title>
        <authorList>
            <person name="Kono N."/>
            <person name="Nakamura H."/>
            <person name="Mori M."/>
            <person name="Yoshida Y."/>
            <person name="Ohtoshi R."/>
            <person name="Malay A.D."/>
            <person name="Moran D.A.P."/>
            <person name="Tomita M."/>
            <person name="Numata K."/>
            <person name="Arakawa K."/>
        </authorList>
    </citation>
    <scope>NUCLEOTIDE SEQUENCE</scope>
</reference>
<organism evidence="10 11">
    <name type="scientific">Trichonephila inaurata madagascariensis</name>
    <dbReference type="NCBI Taxonomy" id="2747483"/>
    <lineage>
        <taxon>Eukaryota</taxon>
        <taxon>Metazoa</taxon>
        <taxon>Ecdysozoa</taxon>
        <taxon>Arthropoda</taxon>
        <taxon>Chelicerata</taxon>
        <taxon>Arachnida</taxon>
        <taxon>Araneae</taxon>
        <taxon>Araneomorphae</taxon>
        <taxon>Entelegynae</taxon>
        <taxon>Araneoidea</taxon>
        <taxon>Nephilidae</taxon>
        <taxon>Trichonephila</taxon>
        <taxon>Trichonephila inaurata</taxon>
    </lineage>
</organism>
<comment type="subunit">
    <text evidence="9">Component of the RZZ complex.</text>
</comment>
<evidence type="ECO:0000256" key="5">
    <source>
        <dbReference type="ARBA" id="ARBA00022776"/>
    </source>
</evidence>
<dbReference type="Pfam" id="PF09817">
    <property type="entry name" value="Zwilch"/>
    <property type="match status" value="1"/>
</dbReference>
<keyword evidence="7 9" id="KW-0131">Cell cycle</keyword>
<proteinExistence type="inferred from homology"/>
<dbReference type="Gene3D" id="1.20.58.730">
    <property type="match status" value="1"/>
</dbReference>
<accession>A0A8X6XV02</accession>
<feature type="non-terminal residue" evidence="10">
    <location>
        <position position="1"/>
    </location>
</feature>
<evidence type="ECO:0000256" key="4">
    <source>
        <dbReference type="ARBA" id="ARBA00022618"/>
    </source>
</evidence>
<comment type="caution">
    <text evidence="10">The sequence shown here is derived from an EMBL/GenBank/DDBJ whole genome shotgun (WGS) entry which is preliminary data.</text>
</comment>
<dbReference type="GO" id="GO:0007094">
    <property type="term" value="P:mitotic spindle assembly checkpoint signaling"/>
    <property type="evidence" value="ECO:0007669"/>
    <property type="project" value="UniProtKB-UniRule"/>
</dbReference>
<protein>
    <recommendedName>
        <fullName evidence="9">Protein zwilch</fullName>
    </recommendedName>
</protein>
<evidence type="ECO:0000256" key="1">
    <source>
        <dbReference type="ARBA" id="ARBA00004629"/>
    </source>
</evidence>
<dbReference type="EMBL" id="BMAV01011855">
    <property type="protein sequence ID" value="GFY58016.1"/>
    <property type="molecule type" value="Genomic_DNA"/>
</dbReference>
<evidence type="ECO:0000256" key="7">
    <source>
        <dbReference type="ARBA" id="ARBA00023306"/>
    </source>
</evidence>
<evidence type="ECO:0000256" key="3">
    <source>
        <dbReference type="ARBA" id="ARBA00022454"/>
    </source>
</evidence>
<gene>
    <name evidence="10" type="primary">zwilch</name>
    <name evidence="10" type="ORF">TNIN_357022</name>
</gene>
<dbReference type="GO" id="GO:0034501">
    <property type="term" value="P:protein localization to kinetochore"/>
    <property type="evidence" value="ECO:0007669"/>
    <property type="project" value="UniProtKB-UniRule"/>
</dbReference>
<evidence type="ECO:0000256" key="8">
    <source>
        <dbReference type="ARBA" id="ARBA00023328"/>
    </source>
</evidence>
<keyword evidence="8 9" id="KW-0137">Centromere</keyword>
<name>A0A8X6XV02_9ARAC</name>
<dbReference type="Gene3D" id="1.10.287.1880">
    <property type="match status" value="1"/>
</dbReference>
<dbReference type="PANTHER" id="PTHR15995:SF1">
    <property type="entry name" value="PROTEIN ZWILCH HOMOLOG"/>
    <property type="match status" value="1"/>
</dbReference>
<evidence type="ECO:0000313" key="10">
    <source>
        <dbReference type="EMBL" id="GFY58016.1"/>
    </source>
</evidence>
<dbReference type="AlphaFoldDB" id="A0A8X6XV02"/>
<comment type="function">
    <text evidence="9">Essential component of the mitotic checkpoint, which prevents cells from prematurely exiting mitosis. Required for the assembly of the dynein-dynactin and MAD1-MAD2 complexes onto kinetochores. Its function related to the spindle assembly machinery is proposed to depend on its association in the mitotic RZZ complex.</text>
</comment>
<keyword evidence="3 9" id="KW-0158">Chromosome</keyword>
<evidence type="ECO:0000256" key="6">
    <source>
        <dbReference type="ARBA" id="ARBA00022838"/>
    </source>
</evidence>
<dbReference type="GO" id="GO:0051301">
    <property type="term" value="P:cell division"/>
    <property type="evidence" value="ECO:0007669"/>
    <property type="project" value="UniProtKB-UniRule"/>
</dbReference>
<comment type="similarity">
    <text evidence="2 9">Belongs to the ZWILCH family.</text>
</comment>
<keyword evidence="6 9" id="KW-0995">Kinetochore</keyword>
<evidence type="ECO:0000313" key="11">
    <source>
        <dbReference type="Proteomes" id="UP000886998"/>
    </source>
</evidence>
<comment type="subcellular location">
    <subcellularLocation>
        <location evidence="1 9">Chromosome</location>
        <location evidence="1 9">Centromere</location>
        <location evidence="1 9">Kinetochore</location>
    </subcellularLocation>
</comment>
<sequence>LESFLEHFVVSLIFLHCFGCIFYGNKMNQNQFTKVASDQEHLKEFSSTIKLNDEECLKELALPSALKELKLILAKLNKENPFSTLFKGKYQLMIVNNSCNRHNPLGDIMRATLFICGAKPRKVSEIENNSNEVFPETSGSPLPLPFDYLPSVNSNKSSSSSMKHFVQNMVLYPLSPNIGRKLLLMCNSVESDILKQLPILVVCHRKNSKPANFFGSCRYDKHSRFNAINQGLVIKQEQLPELSVLKMDHLKGLFFCNMKTSVFARYDFLQHENKENSTLKPVKDASLFMECSWSNCVFVLEPLTDDCVCVAKIKAVGGCFESGAFSMYKEIKLIEALQEGLQTGMMSWLNTETDRNIFQEVKELINCEKSNPSKNEKCPTVLTEQEMHDQDSPFEKAVIKKRTNLDFTEKLWVILKDCSSTEELIEILTFVYNSFDDFIARPFVFEKNKSTIALDVKNMKEKLILCPVLEPKTALKLLLEIGIEKMRRDYATIFLSLELIPHECLSYYHQFDLLSLESITCLRKLHCVLELAIVCLKYLSLPSGLLSTFVRNTLKHYTAVPDIDFDHVFSFQIPTIKARQLLDLMRPTIWELTLTSSGEGFMKQNIHFFKTTPVHEHIYAPKNYNPKLMLKTASYTYSTITYIEDDKLLEEDIFFY</sequence>
<evidence type="ECO:0000256" key="2">
    <source>
        <dbReference type="ARBA" id="ARBA00009062"/>
    </source>
</evidence>
<dbReference type="GO" id="GO:1990423">
    <property type="term" value="C:RZZ complex"/>
    <property type="evidence" value="ECO:0007669"/>
    <property type="project" value="UniProtKB-UniRule"/>
</dbReference>
<dbReference type="Proteomes" id="UP000886998">
    <property type="component" value="Unassembled WGS sequence"/>
</dbReference>
<keyword evidence="11" id="KW-1185">Reference proteome</keyword>